<gene>
    <name evidence="2" type="ORF">Cgig2_014270</name>
</gene>
<dbReference type="OrthoDB" id="2418081at2759"/>
<dbReference type="InterPro" id="IPR029058">
    <property type="entry name" value="AB_hydrolase_fold"/>
</dbReference>
<evidence type="ECO:0000259" key="1">
    <source>
        <dbReference type="Pfam" id="PF02230"/>
    </source>
</evidence>
<dbReference type="SUPFAM" id="SSF53474">
    <property type="entry name" value="alpha/beta-Hydrolases"/>
    <property type="match status" value="1"/>
</dbReference>
<dbReference type="InterPro" id="IPR003140">
    <property type="entry name" value="PLipase/COase/thioEstase"/>
</dbReference>
<evidence type="ECO:0000313" key="2">
    <source>
        <dbReference type="EMBL" id="KAJ8422205.1"/>
    </source>
</evidence>
<proteinExistence type="predicted"/>
<dbReference type="GO" id="GO:0016787">
    <property type="term" value="F:hydrolase activity"/>
    <property type="evidence" value="ECO:0007669"/>
    <property type="project" value="InterPro"/>
</dbReference>
<dbReference type="EMBL" id="JAKOGI010002342">
    <property type="protein sequence ID" value="KAJ8422205.1"/>
    <property type="molecule type" value="Genomic_DNA"/>
</dbReference>
<evidence type="ECO:0000313" key="3">
    <source>
        <dbReference type="Proteomes" id="UP001153076"/>
    </source>
</evidence>
<feature type="domain" description="Phospholipase/carboxylesterase/thioesterase" evidence="1">
    <location>
        <begin position="25"/>
        <end position="62"/>
    </location>
</feature>
<comment type="caution">
    <text evidence="2">The sequence shown here is derived from an EMBL/GenBank/DDBJ whole genome shotgun (WGS) entry which is preliminary data.</text>
</comment>
<dbReference type="Proteomes" id="UP001153076">
    <property type="component" value="Unassembled WGS sequence"/>
</dbReference>
<organism evidence="2 3">
    <name type="scientific">Carnegiea gigantea</name>
    <dbReference type="NCBI Taxonomy" id="171969"/>
    <lineage>
        <taxon>Eukaryota</taxon>
        <taxon>Viridiplantae</taxon>
        <taxon>Streptophyta</taxon>
        <taxon>Embryophyta</taxon>
        <taxon>Tracheophyta</taxon>
        <taxon>Spermatophyta</taxon>
        <taxon>Magnoliopsida</taxon>
        <taxon>eudicotyledons</taxon>
        <taxon>Gunneridae</taxon>
        <taxon>Pentapetalae</taxon>
        <taxon>Caryophyllales</taxon>
        <taxon>Cactineae</taxon>
        <taxon>Cactaceae</taxon>
        <taxon>Cactoideae</taxon>
        <taxon>Echinocereeae</taxon>
        <taxon>Carnegiea</taxon>
    </lineage>
</organism>
<dbReference type="AlphaFoldDB" id="A0A9Q1GNE5"/>
<dbReference type="PANTHER" id="PTHR46234">
    <property type="entry name" value="ALPHA/BETA-HYDROLASES SUPERFAMILY PROTEIN"/>
    <property type="match status" value="1"/>
</dbReference>
<reference evidence="2" key="1">
    <citation type="submission" date="2022-04" db="EMBL/GenBank/DDBJ databases">
        <title>Carnegiea gigantea Genome sequencing and assembly v2.</title>
        <authorList>
            <person name="Copetti D."/>
            <person name="Sanderson M.J."/>
            <person name="Burquez A."/>
            <person name="Wojciechowski M.F."/>
        </authorList>
    </citation>
    <scope>NUCLEOTIDE SEQUENCE</scope>
    <source>
        <strain evidence="2">SGP5-SGP5p</strain>
        <tissue evidence="2">Aerial part</tissue>
    </source>
</reference>
<feature type="domain" description="Phospholipase/carboxylesterase/thioesterase" evidence="1">
    <location>
        <begin position="108"/>
        <end position="247"/>
    </location>
</feature>
<dbReference type="Pfam" id="PF02230">
    <property type="entry name" value="Abhydrolase_2"/>
    <property type="match status" value="2"/>
</dbReference>
<protein>
    <recommendedName>
        <fullName evidence="1">Phospholipase/carboxylesterase/thioesterase domain-containing protein</fullName>
    </recommendedName>
</protein>
<sequence length="255" mass="27417">MSFGGSSAGSGCQAGRKTYEFGRTYVVRPKGKHQATIVWLHGLGDNGGSWSQILETLPLPNVRAEDLKFYHFVILTSSGFAQLLLLDPLAYLVVFHLLHNEPEIGHNVAAGFDVADLSEDSPDDEEGLDAAVAHVVNLLSTEPADIRLAVGGFSMGAATALHAGACYVLGKKLSNKLSENEASNRAAALPILLCHGKADDVVRYKFGEKSSKVLSSSGFNNVTFKSYDGLGHYTHPEEIQDICSWLKSKLNLDGQ</sequence>
<name>A0A9Q1GNE5_9CARY</name>
<accession>A0A9Q1GNE5</accession>
<dbReference type="Gene3D" id="3.40.50.1820">
    <property type="entry name" value="alpha/beta hydrolase"/>
    <property type="match status" value="1"/>
</dbReference>
<keyword evidence="3" id="KW-1185">Reference proteome</keyword>